<dbReference type="InterPro" id="IPR036812">
    <property type="entry name" value="NAD(P)_OxRdtase_dom_sf"/>
</dbReference>
<gene>
    <name evidence="7" type="ORF">HU200_042113</name>
</gene>
<dbReference type="Proteomes" id="UP000636709">
    <property type="component" value="Unassembled WGS sequence"/>
</dbReference>
<dbReference type="Pfam" id="PF00248">
    <property type="entry name" value="Aldo_ket_red"/>
    <property type="match status" value="1"/>
</dbReference>
<dbReference type="PRINTS" id="PR00069">
    <property type="entry name" value="ALDKETRDTASE"/>
</dbReference>
<dbReference type="InterPro" id="IPR020471">
    <property type="entry name" value="AKR"/>
</dbReference>
<organism evidence="7 8">
    <name type="scientific">Digitaria exilis</name>
    <dbReference type="NCBI Taxonomy" id="1010633"/>
    <lineage>
        <taxon>Eukaryota</taxon>
        <taxon>Viridiplantae</taxon>
        <taxon>Streptophyta</taxon>
        <taxon>Embryophyta</taxon>
        <taxon>Tracheophyta</taxon>
        <taxon>Spermatophyta</taxon>
        <taxon>Magnoliopsida</taxon>
        <taxon>Liliopsida</taxon>
        <taxon>Poales</taxon>
        <taxon>Poaceae</taxon>
        <taxon>PACMAD clade</taxon>
        <taxon>Panicoideae</taxon>
        <taxon>Panicodae</taxon>
        <taxon>Paniceae</taxon>
        <taxon>Anthephorinae</taxon>
        <taxon>Digitaria</taxon>
    </lineage>
</organism>
<sequence>MSSGKPIPRVGFGTATGTLGMAEGYDGVKEAVLRAIAAGYRHFDTSAVYNAEAALGDAVAEAVRAGTIASRDELYVTSKLWLADAHPGLVLPALQKTLQKLKMDYVDLYLIHFPLSMRPLPIGAPLVVKDELVALDMEGVWKDMEECHRRGLAKAIGVSNFSSKKLERLLSFATIPPAANQVEVHPYCRQNKLREYCRAKGIQLCAYSVLGGKGTPWANDSVMNSPVLKDISKERGKTVAQVCIRWVYEQGDVVIVKSFNERRMQENLEIFDWELTDLDRHKISELPESRGNCDFLVHESGPYKTVDEFWDGEITAGQRNQIAVGTNN</sequence>
<evidence type="ECO:0000259" key="6">
    <source>
        <dbReference type="Pfam" id="PF00248"/>
    </source>
</evidence>
<dbReference type="GO" id="GO:0033707">
    <property type="term" value="F:3''-deamino-3''-oxonicotianamine reductase activity"/>
    <property type="evidence" value="ECO:0007669"/>
    <property type="project" value="UniProtKB-ARBA"/>
</dbReference>
<evidence type="ECO:0000256" key="3">
    <source>
        <dbReference type="PIRSR" id="PIRSR000097-1"/>
    </source>
</evidence>
<proteinExistence type="inferred from homology"/>
<dbReference type="AlphaFoldDB" id="A0A835B5L1"/>
<feature type="site" description="Lowers pKa of active site Tyr" evidence="5">
    <location>
        <position position="79"/>
    </location>
</feature>
<dbReference type="PROSITE" id="PS00063">
    <property type="entry name" value="ALDOKETO_REDUCTASE_3"/>
    <property type="match status" value="1"/>
</dbReference>
<comment type="caution">
    <text evidence="7">The sequence shown here is derived from an EMBL/GenBank/DDBJ whole genome shotgun (WGS) entry which is preliminary data.</text>
</comment>
<dbReference type="InterPro" id="IPR044497">
    <property type="entry name" value="AKR4A/B"/>
</dbReference>
<evidence type="ECO:0000256" key="2">
    <source>
        <dbReference type="ARBA" id="ARBA00023002"/>
    </source>
</evidence>
<dbReference type="SUPFAM" id="SSF51430">
    <property type="entry name" value="NAD(P)-linked oxidoreductase"/>
    <property type="match status" value="1"/>
</dbReference>
<reference evidence="7" key="1">
    <citation type="submission" date="2020-07" db="EMBL/GenBank/DDBJ databases">
        <title>Genome sequence and genetic diversity analysis of an under-domesticated orphan crop, white fonio (Digitaria exilis).</title>
        <authorList>
            <person name="Bennetzen J.L."/>
            <person name="Chen S."/>
            <person name="Ma X."/>
            <person name="Wang X."/>
            <person name="Yssel A.E.J."/>
            <person name="Chaluvadi S.R."/>
            <person name="Johnson M."/>
            <person name="Gangashetty P."/>
            <person name="Hamidou F."/>
            <person name="Sanogo M.D."/>
            <person name="Zwaenepoel A."/>
            <person name="Wallace J."/>
            <person name="Van De Peer Y."/>
            <person name="Van Deynze A."/>
        </authorList>
    </citation>
    <scope>NUCLEOTIDE SEQUENCE</scope>
    <source>
        <tissue evidence="7">Leaves</tissue>
    </source>
</reference>
<dbReference type="EMBL" id="JACEFO010002022">
    <property type="protein sequence ID" value="KAF8689316.1"/>
    <property type="molecule type" value="Genomic_DNA"/>
</dbReference>
<dbReference type="OrthoDB" id="416253at2759"/>
<evidence type="ECO:0000256" key="4">
    <source>
        <dbReference type="PIRSR" id="PIRSR000097-2"/>
    </source>
</evidence>
<evidence type="ECO:0000256" key="5">
    <source>
        <dbReference type="PIRSR" id="PIRSR000097-3"/>
    </source>
</evidence>
<dbReference type="InterPro" id="IPR018170">
    <property type="entry name" value="Aldo/ket_reductase_CS"/>
</dbReference>
<dbReference type="GO" id="GO:1990641">
    <property type="term" value="P:response to iron ion starvation"/>
    <property type="evidence" value="ECO:0007669"/>
    <property type="project" value="UniProtKB-ARBA"/>
</dbReference>
<dbReference type="CDD" id="cd19124">
    <property type="entry name" value="AKR_AKR4A_4B"/>
    <property type="match status" value="1"/>
</dbReference>
<dbReference type="PROSITE" id="PS00062">
    <property type="entry name" value="ALDOKETO_REDUCTASE_2"/>
    <property type="match status" value="1"/>
</dbReference>
<dbReference type="FunFam" id="3.20.20.100:FF:000014">
    <property type="entry name" value="NAD(P)-linked oxidoreductase superfamily protein"/>
    <property type="match status" value="1"/>
</dbReference>
<name>A0A835B5L1_9POAL</name>
<evidence type="ECO:0000256" key="1">
    <source>
        <dbReference type="ARBA" id="ARBA00007905"/>
    </source>
</evidence>
<feature type="active site" description="Proton donor" evidence="3">
    <location>
        <position position="49"/>
    </location>
</feature>
<keyword evidence="8" id="KW-1185">Reference proteome</keyword>
<feature type="binding site" evidence="4">
    <location>
        <position position="112"/>
    </location>
    <ligand>
        <name>substrate</name>
    </ligand>
</feature>
<dbReference type="PIRSF" id="PIRSF000097">
    <property type="entry name" value="AKR"/>
    <property type="match status" value="1"/>
</dbReference>
<evidence type="ECO:0000313" key="8">
    <source>
        <dbReference type="Proteomes" id="UP000636709"/>
    </source>
</evidence>
<dbReference type="Gene3D" id="3.20.20.100">
    <property type="entry name" value="NADP-dependent oxidoreductase domain"/>
    <property type="match status" value="1"/>
</dbReference>
<keyword evidence="2" id="KW-0560">Oxidoreductase</keyword>
<protein>
    <recommendedName>
        <fullName evidence="6">NADP-dependent oxidoreductase domain-containing protein</fullName>
    </recommendedName>
</protein>
<dbReference type="PROSITE" id="PS00798">
    <property type="entry name" value="ALDOKETO_REDUCTASE_1"/>
    <property type="match status" value="1"/>
</dbReference>
<comment type="similarity">
    <text evidence="1">Belongs to the aldo/keto reductase family.</text>
</comment>
<feature type="domain" description="NADP-dependent oxidoreductase" evidence="6">
    <location>
        <begin position="10"/>
        <end position="285"/>
    </location>
</feature>
<accession>A0A835B5L1</accession>
<dbReference type="PANTHER" id="PTHR11732">
    <property type="entry name" value="ALDO/KETO REDUCTASE"/>
    <property type="match status" value="1"/>
</dbReference>
<dbReference type="GO" id="GO:0019290">
    <property type="term" value="P:siderophore biosynthetic process"/>
    <property type="evidence" value="ECO:0007669"/>
    <property type="project" value="UniProtKB-ARBA"/>
</dbReference>
<evidence type="ECO:0000313" key="7">
    <source>
        <dbReference type="EMBL" id="KAF8689316.1"/>
    </source>
</evidence>
<dbReference type="InterPro" id="IPR023210">
    <property type="entry name" value="NADP_OxRdtase_dom"/>
</dbReference>